<reference evidence="1" key="1">
    <citation type="journal article" date="2019" name="Database">
        <title>The radish genome database (RadishGD): an integrated information resource for radish genomics.</title>
        <authorList>
            <person name="Yu H.J."/>
            <person name="Baek S."/>
            <person name="Lee Y.J."/>
            <person name="Cho A."/>
            <person name="Mun J.H."/>
        </authorList>
    </citation>
    <scope>NUCLEOTIDE SEQUENCE [LARGE SCALE GENOMIC DNA]</scope>
    <source>
        <strain evidence="1">cv. WK10039</strain>
    </source>
</reference>
<accession>A0A6J0MNA9</accession>
<name>A0A6J0MNA9_RAPSA</name>
<dbReference type="OrthoDB" id="1110149at2759"/>
<dbReference type="RefSeq" id="XP_018473001.1">
    <property type="nucleotide sequence ID" value="XM_018617499.2"/>
</dbReference>
<dbReference type="PANTHER" id="PTHR33103:SF115">
    <property type="entry name" value="DUF674 FAMILY PROTEIN"/>
    <property type="match status" value="1"/>
</dbReference>
<protein>
    <submittedName>
        <fullName evidence="2">Uncharacterized protein LOC108844274</fullName>
    </submittedName>
</protein>
<dbReference type="Proteomes" id="UP000504610">
    <property type="component" value="Chromosome 1"/>
</dbReference>
<dbReference type="GeneID" id="108844274"/>
<sequence>MAGREFSDEPVFKLKLLVDKEKNKVVLAEVCKDFVDVLFSFLILPMGTIVRLLQKYQQNQKSSQPATIGCFNNLYKSVADMSTEDFLTEPCRHILLNPINAKERECKRLKVNIDDTPAAKYYRCPNLEASDSCYRAYSNFCSLKCTCGKFMEKEINTKDDDPKEIFVSGRKSFIILDNMEVGFCSIALTLKALRGLGYTDLNKLDEMLVEVGHKEVLALLECLFSSDTPLTDVFLMKRSSCIITRTHNMPNLAVPACGKTKPDEVLSVTVFVRKQDKKVLYAESGQEFVDLLLMFLAVPLESLWKLSGANIKLGCIDTFYKSMKSLSSSEGTSVLTCRSMLPINYSFQAPLLDVCWKDPVVWTVSVNFRSYALKLMYPNYDGSTESTVHGSSGLVRRGTTYMISDDLTISPTNSCSTICILKKLNVGLDEIEEHVINISKTEAIGLLRASLMTSTALTTALGSLLLKKQIDEKL</sequence>
<dbReference type="PANTHER" id="PTHR33103">
    <property type="entry name" value="OS01G0153900 PROTEIN"/>
    <property type="match status" value="1"/>
</dbReference>
<gene>
    <name evidence="2" type="primary">LOC108844274</name>
</gene>
<keyword evidence="1" id="KW-1185">Reference proteome</keyword>
<dbReference type="InterPro" id="IPR007750">
    <property type="entry name" value="DUF674"/>
</dbReference>
<evidence type="ECO:0000313" key="2">
    <source>
        <dbReference type="RefSeq" id="XP_018473001.1"/>
    </source>
</evidence>
<dbReference type="Pfam" id="PF05056">
    <property type="entry name" value="DUF674"/>
    <property type="match status" value="1"/>
</dbReference>
<proteinExistence type="predicted"/>
<organism evidence="1 2">
    <name type="scientific">Raphanus sativus</name>
    <name type="common">Radish</name>
    <name type="synonym">Raphanus raphanistrum var. sativus</name>
    <dbReference type="NCBI Taxonomy" id="3726"/>
    <lineage>
        <taxon>Eukaryota</taxon>
        <taxon>Viridiplantae</taxon>
        <taxon>Streptophyta</taxon>
        <taxon>Embryophyta</taxon>
        <taxon>Tracheophyta</taxon>
        <taxon>Spermatophyta</taxon>
        <taxon>Magnoliopsida</taxon>
        <taxon>eudicotyledons</taxon>
        <taxon>Gunneridae</taxon>
        <taxon>Pentapetalae</taxon>
        <taxon>rosids</taxon>
        <taxon>malvids</taxon>
        <taxon>Brassicales</taxon>
        <taxon>Brassicaceae</taxon>
        <taxon>Brassiceae</taxon>
        <taxon>Raphanus</taxon>
    </lineage>
</organism>
<reference evidence="2" key="2">
    <citation type="submission" date="2025-08" db="UniProtKB">
        <authorList>
            <consortium name="RefSeq"/>
        </authorList>
    </citation>
    <scope>IDENTIFICATION</scope>
    <source>
        <tissue evidence="2">Leaf</tissue>
    </source>
</reference>
<evidence type="ECO:0000313" key="1">
    <source>
        <dbReference type="Proteomes" id="UP000504610"/>
    </source>
</evidence>
<dbReference type="AlphaFoldDB" id="A0A6J0MNA9"/>
<dbReference type="KEGG" id="rsz:108844274"/>